<proteinExistence type="predicted"/>
<dbReference type="CDD" id="cd16018">
    <property type="entry name" value="Enpp"/>
    <property type="match status" value="1"/>
</dbReference>
<sequence length="427" mass="49225">MDNECCILISLDAVGKKDYNCIKDLPNFKFLMENGSYSFDVKSIYPTLTYPAHATIVTGKYPKNHGIINNFLTEPEKEKADWYWFRNYIKGDTIYDLVKQSGRITASILWPVTAKANIDYNMPEILPHKKWQNQIIVSLLNGSKYFQFDMNRRYGYMREGIKQPNLDNFSMACTLDVIKRYKPDLVMVHLTDVDSFAHKYGRDSSEINKALSRHDERLGVLLRLLKEKEMMKKTNIIVLGDHSFKDVNKVVKLNKLFLKNNLLEVNEKNLITNWKVYMNTCDGSCYIYLNKEEKNNSTLKNKVKNLILDYSKKNNNFIERLLTSEEAASFGADPNCTFMLEANEGYYFLTDLDGDIIQDVGSTYDKGTHGYCPNKKDYETFFMAVGPSIKKNFSIGTMNLVDIAPTLSKILNIHLKDTDGKAINIFK</sequence>
<dbReference type="InterPro" id="IPR002591">
    <property type="entry name" value="Phosphodiest/P_Trfase"/>
</dbReference>
<protein>
    <submittedName>
        <fullName evidence="1">Predicted pyrophosphatase or phosphodiesterase, AlkP superfamily</fullName>
    </submittedName>
</protein>
<evidence type="ECO:0000313" key="1">
    <source>
        <dbReference type="EMBL" id="SHE68948.1"/>
    </source>
</evidence>
<dbReference type="PANTHER" id="PTHR10151">
    <property type="entry name" value="ECTONUCLEOTIDE PYROPHOSPHATASE/PHOSPHODIESTERASE"/>
    <property type="match status" value="1"/>
</dbReference>
<accession>A0A1M4VJ12</accession>
<dbReference type="GO" id="GO:0016787">
    <property type="term" value="F:hydrolase activity"/>
    <property type="evidence" value="ECO:0007669"/>
    <property type="project" value="UniProtKB-ARBA"/>
</dbReference>
<organism evidence="1 2">
    <name type="scientific">Clostridium fallax</name>
    <dbReference type="NCBI Taxonomy" id="1533"/>
    <lineage>
        <taxon>Bacteria</taxon>
        <taxon>Bacillati</taxon>
        <taxon>Bacillota</taxon>
        <taxon>Clostridia</taxon>
        <taxon>Eubacteriales</taxon>
        <taxon>Clostridiaceae</taxon>
        <taxon>Clostridium</taxon>
    </lineage>
</organism>
<keyword evidence="2" id="KW-1185">Reference proteome</keyword>
<evidence type="ECO:0000313" key="2">
    <source>
        <dbReference type="Proteomes" id="UP000184035"/>
    </source>
</evidence>
<dbReference type="Gene3D" id="3.40.720.10">
    <property type="entry name" value="Alkaline Phosphatase, subunit A"/>
    <property type="match status" value="1"/>
</dbReference>
<dbReference type="Proteomes" id="UP000184035">
    <property type="component" value="Unassembled WGS sequence"/>
</dbReference>
<gene>
    <name evidence="1" type="ORF">SAMN05443638_1086</name>
</gene>
<reference evidence="1 2" key="1">
    <citation type="submission" date="2016-11" db="EMBL/GenBank/DDBJ databases">
        <authorList>
            <person name="Jaros S."/>
            <person name="Januszkiewicz K."/>
            <person name="Wedrychowicz H."/>
        </authorList>
    </citation>
    <scope>NUCLEOTIDE SEQUENCE [LARGE SCALE GENOMIC DNA]</scope>
    <source>
        <strain evidence="1 2">DSM 2631</strain>
    </source>
</reference>
<dbReference type="EMBL" id="FQVM01000008">
    <property type="protein sequence ID" value="SHE68948.1"/>
    <property type="molecule type" value="Genomic_DNA"/>
</dbReference>
<dbReference type="PANTHER" id="PTHR10151:SF120">
    <property type="entry name" value="BIS(5'-ADENOSYL)-TRIPHOSPHATASE"/>
    <property type="match status" value="1"/>
</dbReference>
<dbReference type="InterPro" id="IPR017850">
    <property type="entry name" value="Alkaline_phosphatase_core_sf"/>
</dbReference>
<dbReference type="Pfam" id="PF01663">
    <property type="entry name" value="Phosphodiest"/>
    <property type="match status" value="1"/>
</dbReference>
<dbReference type="OrthoDB" id="9779418at2"/>
<dbReference type="SUPFAM" id="SSF53649">
    <property type="entry name" value="Alkaline phosphatase-like"/>
    <property type="match status" value="1"/>
</dbReference>
<dbReference type="AlphaFoldDB" id="A0A1M4VJ12"/>
<name>A0A1M4VJ12_9CLOT</name>
<dbReference type="RefSeq" id="WP_072894608.1">
    <property type="nucleotide sequence ID" value="NZ_FQVM01000008.1"/>
</dbReference>
<dbReference type="STRING" id="1533.SAMN05443638_1086"/>